<dbReference type="EMBL" id="JANAVB010011598">
    <property type="protein sequence ID" value="KAJ6837012.1"/>
    <property type="molecule type" value="Genomic_DNA"/>
</dbReference>
<keyword evidence="3" id="KW-1185">Reference proteome</keyword>
<sequence length="134" mass="14999">MEKVASLCPETVTPAETPNSETLIVNRWDMKVEMENEAAFPAPHSDEDTKMEVEEGSKQKSRVSVPSFLRRVMELEKDGIKGNLGFSLSSSMPYSWSGGSWSAMVSNHLACQNIGTWRPFPSRFGTPFLILWTL</sequence>
<evidence type="ECO:0000313" key="3">
    <source>
        <dbReference type="Proteomes" id="UP001140949"/>
    </source>
</evidence>
<organism evidence="2 3">
    <name type="scientific">Iris pallida</name>
    <name type="common">Sweet iris</name>
    <dbReference type="NCBI Taxonomy" id="29817"/>
    <lineage>
        <taxon>Eukaryota</taxon>
        <taxon>Viridiplantae</taxon>
        <taxon>Streptophyta</taxon>
        <taxon>Embryophyta</taxon>
        <taxon>Tracheophyta</taxon>
        <taxon>Spermatophyta</taxon>
        <taxon>Magnoliopsida</taxon>
        <taxon>Liliopsida</taxon>
        <taxon>Asparagales</taxon>
        <taxon>Iridaceae</taxon>
        <taxon>Iridoideae</taxon>
        <taxon>Irideae</taxon>
        <taxon>Iris</taxon>
    </lineage>
</organism>
<accession>A0AAX6H8F9</accession>
<reference evidence="2" key="1">
    <citation type="journal article" date="2023" name="GigaByte">
        <title>Genome assembly of the bearded iris, Iris pallida Lam.</title>
        <authorList>
            <person name="Bruccoleri R.E."/>
            <person name="Oakeley E.J."/>
            <person name="Faust A.M.E."/>
            <person name="Altorfer M."/>
            <person name="Dessus-Babus S."/>
            <person name="Burckhardt D."/>
            <person name="Oertli M."/>
            <person name="Naumann U."/>
            <person name="Petersen F."/>
            <person name="Wong J."/>
        </authorList>
    </citation>
    <scope>NUCLEOTIDE SEQUENCE</scope>
    <source>
        <strain evidence="2">GSM-AAB239-AS_SAM_17_03QT</strain>
    </source>
</reference>
<evidence type="ECO:0000256" key="1">
    <source>
        <dbReference type="SAM" id="MobiDB-lite"/>
    </source>
</evidence>
<gene>
    <name evidence="2" type="ORF">M6B38_324175</name>
</gene>
<dbReference type="AlphaFoldDB" id="A0AAX6H8F9"/>
<feature type="region of interest" description="Disordered" evidence="1">
    <location>
        <begin position="39"/>
        <end position="59"/>
    </location>
</feature>
<name>A0AAX6H8F9_IRIPA</name>
<protein>
    <submittedName>
        <fullName evidence="2">F-box protein SKIP22-like</fullName>
    </submittedName>
</protein>
<reference evidence="2" key="2">
    <citation type="submission" date="2023-04" db="EMBL/GenBank/DDBJ databases">
        <authorList>
            <person name="Bruccoleri R.E."/>
            <person name="Oakeley E.J."/>
            <person name="Faust A.-M."/>
            <person name="Dessus-Babus S."/>
            <person name="Altorfer M."/>
            <person name="Burckhardt D."/>
            <person name="Oertli M."/>
            <person name="Naumann U."/>
            <person name="Petersen F."/>
            <person name="Wong J."/>
        </authorList>
    </citation>
    <scope>NUCLEOTIDE SEQUENCE</scope>
    <source>
        <strain evidence="2">GSM-AAB239-AS_SAM_17_03QT</strain>
        <tissue evidence="2">Leaf</tissue>
    </source>
</reference>
<proteinExistence type="predicted"/>
<comment type="caution">
    <text evidence="2">The sequence shown here is derived from an EMBL/GenBank/DDBJ whole genome shotgun (WGS) entry which is preliminary data.</text>
</comment>
<feature type="compositionally biased region" description="Basic and acidic residues" evidence="1">
    <location>
        <begin position="44"/>
        <end position="58"/>
    </location>
</feature>
<evidence type="ECO:0000313" key="2">
    <source>
        <dbReference type="EMBL" id="KAJ6837012.1"/>
    </source>
</evidence>
<dbReference type="Proteomes" id="UP001140949">
    <property type="component" value="Unassembled WGS sequence"/>
</dbReference>